<gene>
    <name evidence="2" type="ORF">CSUB01_12593</name>
</gene>
<evidence type="ECO:0000256" key="1">
    <source>
        <dbReference type="SAM" id="MobiDB-lite"/>
    </source>
</evidence>
<sequence>MLGDRINSFDHGLDVKDSGLISDGSSRSLEPCSKSMAEVQVETPARASSKMNTTQGSDSGYASLAPTPASKSPGKGLRSPAPVRSPGPQLNGLSRSSTKMSPEIMRRINEVRGELGKMLGDHLRVGRFIPKTYKPIVMRPMMLEKPETEPIPHMVVMCPK</sequence>
<accession>A0A066XMZ8</accession>
<comment type="caution">
    <text evidence="2">The sequence shown here is derived from an EMBL/GenBank/DDBJ whole genome shotgun (WGS) entry which is preliminary data.</text>
</comment>
<organism evidence="2 3">
    <name type="scientific">Colletotrichum sublineola</name>
    <name type="common">Sorghum anthracnose fungus</name>
    <dbReference type="NCBI Taxonomy" id="1173701"/>
    <lineage>
        <taxon>Eukaryota</taxon>
        <taxon>Fungi</taxon>
        <taxon>Dikarya</taxon>
        <taxon>Ascomycota</taxon>
        <taxon>Pezizomycotina</taxon>
        <taxon>Sordariomycetes</taxon>
        <taxon>Hypocreomycetidae</taxon>
        <taxon>Glomerellales</taxon>
        <taxon>Glomerellaceae</taxon>
        <taxon>Colletotrichum</taxon>
        <taxon>Colletotrichum graminicola species complex</taxon>
    </lineage>
</organism>
<dbReference type="HOGENOM" id="CLU_1652049_0_0_1"/>
<feature type="compositionally biased region" description="Polar residues" evidence="1">
    <location>
        <begin position="49"/>
        <end position="60"/>
    </location>
</feature>
<dbReference type="EMBL" id="JMSE01000370">
    <property type="protein sequence ID" value="KDN70267.1"/>
    <property type="molecule type" value="Genomic_DNA"/>
</dbReference>
<protein>
    <submittedName>
        <fullName evidence="2">Uncharacterized protein</fullName>
    </submittedName>
</protein>
<keyword evidence="3" id="KW-1185">Reference proteome</keyword>
<feature type="compositionally biased region" description="Basic and acidic residues" evidence="1">
    <location>
        <begin position="7"/>
        <end position="17"/>
    </location>
</feature>
<dbReference type="AlphaFoldDB" id="A0A066XMZ8"/>
<evidence type="ECO:0000313" key="2">
    <source>
        <dbReference type="EMBL" id="KDN70267.1"/>
    </source>
</evidence>
<reference evidence="3" key="1">
    <citation type="journal article" date="2014" name="Genome Announc.">
        <title>Draft genome sequence of Colletotrichum sublineola, a destructive pathogen of cultivated sorghum.</title>
        <authorList>
            <person name="Baroncelli R."/>
            <person name="Sanz-Martin J.M."/>
            <person name="Rech G.E."/>
            <person name="Sukno S.A."/>
            <person name="Thon M.R."/>
        </authorList>
    </citation>
    <scope>NUCLEOTIDE SEQUENCE [LARGE SCALE GENOMIC DNA]</scope>
    <source>
        <strain evidence="3">TX430BB</strain>
    </source>
</reference>
<feature type="region of interest" description="Disordered" evidence="1">
    <location>
        <begin position="1"/>
        <end position="103"/>
    </location>
</feature>
<evidence type="ECO:0000313" key="3">
    <source>
        <dbReference type="Proteomes" id="UP000027238"/>
    </source>
</evidence>
<name>A0A066XMZ8_COLSU</name>
<feature type="compositionally biased region" description="Polar residues" evidence="1">
    <location>
        <begin position="91"/>
        <end position="100"/>
    </location>
</feature>
<dbReference type="Proteomes" id="UP000027238">
    <property type="component" value="Unassembled WGS sequence"/>
</dbReference>
<proteinExistence type="predicted"/>